<accession>A0A6I6ST85</accession>
<proteinExistence type="predicted"/>
<dbReference type="Gene3D" id="1.20.1440.30">
    <property type="entry name" value="Biosynthetic Protein domain"/>
    <property type="match status" value="1"/>
</dbReference>
<dbReference type="OrthoDB" id="9810066at2"/>
<dbReference type="CDD" id="cd14728">
    <property type="entry name" value="Ere-like"/>
    <property type="match status" value="1"/>
</dbReference>
<sequence>MTTPQDFVRDNALPLAGRSSDYDRLLKEVGERSLVLLGEASHGTAEFYRMRAEITRRLIREKGFEAVLVEADWPDALRLNRYVRGEGGDTLKSAFDDFRRFPQWMWRNTEVRDFIGWLEEHNAGRDEAAQVGFHGLDVYSLHRSAEAVIEYLDGIDPEQARIAREGYGCLDHGGDPVRYGHDAAFGLSRICEDAAVRLLADLLEKSTGYLREDDRRSRDEQFYAEQNARVVVSAEHYYRAMFGSRVDTWNLRDEHMTDTLAELREHLRRQGGRGKVVVWAHNSHLGDAAFTDMGWHRGQHNVGQLVRHRFGADQALLVGFTTHTGFVSAARDWGGPVEHRKVRPAMEGSVERLFHDSGPGDFYLPLGERAAPLREPLWERAIGVIYRPESERISHYFKASVAEQFDAVFHLDETLAVEPFDKGEMWRPEEVPDTYPFGV</sequence>
<organism evidence="1 2">
    <name type="scientific">Billgrantia tianxiuensis</name>
    <dbReference type="NCBI Taxonomy" id="2497861"/>
    <lineage>
        <taxon>Bacteria</taxon>
        <taxon>Pseudomonadati</taxon>
        <taxon>Pseudomonadota</taxon>
        <taxon>Gammaproteobacteria</taxon>
        <taxon>Oceanospirillales</taxon>
        <taxon>Halomonadaceae</taxon>
        <taxon>Billgrantia</taxon>
    </lineage>
</organism>
<dbReference type="EMBL" id="CP035042">
    <property type="protein sequence ID" value="QHC50905.1"/>
    <property type="molecule type" value="Genomic_DNA"/>
</dbReference>
<keyword evidence="2" id="KW-1185">Reference proteome</keyword>
<dbReference type="PIRSF" id="PIRSF036794">
    <property type="entry name" value="UCP_erythr_ester"/>
    <property type="match status" value="1"/>
</dbReference>
<gene>
    <name evidence="1" type="ORF">EKK97_16795</name>
</gene>
<dbReference type="PANTHER" id="PTHR31299:SF0">
    <property type="entry name" value="ESTERASE, PUTATIVE (AFU_ORTHOLOGUE AFUA_1G05850)-RELATED"/>
    <property type="match status" value="1"/>
</dbReference>
<dbReference type="PANTHER" id="PTHR31299">
    <property type="entry name" value="ESTERASE, PUTATIVE (AFU_ORTHOLOGUE AFUA_1G05850)-RELATED"/>
    <property type="match status" value="1"/>
</dbReference>
<reference evidence="1 2" key="1">
    <citation type="submission" date="2019-01" db="EMBL/GenBank/DDBJ databases">
        <title>Complete genome of a denitifying bacterium Halomons sp. BC-M4-5.</title>
        <authorList>
            <person name="Wang L."/>
            <person name="Shao Z."/>
        </authorList>
    </citation>
    <scope>NUCLEOTIDE SEQUENCE [LARGE SCALE GENOMIC DNA]</scope>
    <source>
        <strain evidence="1 2">BC-M4-5</strain>
    </source>
</reference>
<dbReference type="Pfam" id="PF05139">
    <property type="entry name" value="Erythro_esteras"/>
    <property type="match status" value="1"/>
</dbReference>
<dbReference type="KEGG" id="htx:EKK97_16795"/>
<dbReference type="Gene3D" id="3.40.1660.10">
    <property type="entry name" value="EreA-like (biosynthetic domain)"/>
    <property type="match status" value="1"/>
</dbReference>
<dbReference type="InterPro" id="IPR007815">
    <property type="entry name" value="Emycin_Estase"/>
</dbReference>
<dbReference type="GO" id="GO:0046677">
    <property type="term" value="P:response to antibiotic"/>
    <property type="evidence" value="ECO:0007669"/>
    <property type="project" value="InterPro"/>
</dbReference>
<dbReference type="Proteomes" id="UP000464013">
    <property type="component" value="Chromosome"/>
</dbReference>
<evidence type="ECO:0000313" key="1">
    <source>
        <dbReference type="EMBL" id="QHC50905.1"/>
    </source>
</evidence>
<name>A0A6I6ST85_9GAMM</name>
<dbReference type="RefSeq" id="WP_159553609.1">
    <property type="nucleotide sequence ID" value="NZ_CP035042.1"/>
</dbReference>
<evidence type="ECO:0000313" key="2">
    <source>
        <dbReference type="Proteomes" id="UP000464013"/>
    </source>
</evidence>
<dbReference type="InterPro" id="IPR052036">
    <property type="entry name" value="Hydrolase/PRTase-associated"/>
</dbReference>
<dbReference type="Gene3D" id="3.30.1870.10">
    <property type="entry name" value="EreA-like, domain 2"/>
    <property type="match status" value="1"/>
</dbReference>
<dbReference type="SUPFAM" id="SSF159501">
    <property type="entry name" value="EreA/ChaN-like"/>
    <property type="match status" value="1"/>
</dbReference>
<dbReference type="AlphaFoldDB" id="A0A6I6ST85"/>
<protein>
    <submittedName>
        <fullName evidence="1">Erythromycin esterase family protein</fullName>
    </submittedName>
</protein>
<dbReference type="InterPro" id="IPR014622">
    <property type="entry name" value="UCP036794_erythomycin"/>
</dbReference>